<evidence type="ECO:0000313" key="3">
    <source>
        <dbReference type="EMBL" id="NSG85270.1"/>
    </source>
</evidence>
<protein>
    <submittedName>
        <fullName evidence="3">Helix-turn-helix transcriptional regulator</fullName>
    </submittedName>
</protein>
<dbReference type="EMBL" id="JAAITS010000016">
    <property type="protein sequence ID" value="NSG85270.1"/>
    <property type="molecule type" value="Genomic_DNA"/>
</dbReference>
<evidence type="ECO:0000259" key="2">
    <source>
        <dbReference type="PROSITE" id="PS50943"/>
    </source>
</evidence>
<organism evidence="3 4">
    <name type="scientific">Blautia faecis</name>
    <dbReference type="NCBI Taxonomy" id="871665"/>
    <lineage>
        <taxon>Bacteria</taxon>
        <taxon>Bacillati</taxon>
        <taxon>Bacillota</taxon>
        <taxon>Clostridia</taxon>
        <taxon>Lachnospirales</taxon>
        <taxon>Lachnospiraceae</taxon>
        <taxon>Blautia</taxon>
    </lineage>
</organism>
<dbReference type="Proteomes" id="UP001644719">
    <property type="component" value="Unassembled WGS sequence"/>
</dbReference>
<keyword evidence="4" id="KW-1185">Reference proteome</keyword>
<evidence type="ECO:0000256" key="1">
    <source>
        <dbReference type="ARBA" id="ARBA00023125"/>
    </source>
</evidence>
<sequence length="82" mass="9957">MTYKRIRELREDHDLTQKYMAHYLNVIQRTYSRYERGERIIPPDVLCKIADFYNVSVDYLLERTDTKQPYPPSLLSRKTKDT</sequence>
<comment type="caution">
    <text evidence="3">The sequence shown here is derived from an EMBL/GenBank/DDBJ whole genome shotgun (WGS) entry which is preliminary data.</text>
</comment>
<dbReference type="SUPFAM" id="SSF47413">
    <property type="entry name" value="lambda repressor-like DNA-binding domains"/>
    <property type="match status" value="1"/>
</dbReference>
<dbReference type="Gene3D" id="1.10.260.40">
    <property type="entry name" value="lambda repressor-like DNA-binding domains"/>
    <property type="match status" value="1"/>
</dbReference>
<dbReference type="RefSeq" id="WP_118579639.1">
    <property type="nucleotide sequence ID" value="NZ_JAAINN010000009.1"/>
</dbReference>
<evidence type="ECO:0000313" key="4">
    <source>
        <dbReference type="Proteomes" id="UP001644719"/>
    </source>
</evidence>
<dbReference type="PANTHER" id="PTHR46558">
    <property type="entry name" value="TRACRIPTIONAL REGULATORY PROTEIN-RELATED-RELATED"/>
    <property type="match status" value="1"/>
</dbReference>
<accession>A0ABX2H7G7</accession>
<dbReference type="PROSITE" id="PS50943">
    <property type="entry name" value="HTH_CROC1"/>
    <property type="match status" value="1"/>
</dbReference>
<dbReference type="InterPro" id="IPR001387">
    <property type="entry name" value="Cro/C1-type_HTH"/>
</dbReference>
<dbReference type="InterPro" id="IPR010982">
    <property type="entry name" value="Lambda_DNA-bd_dom_sf"/>
</dbReference>
<reference evidence="3 4" key="1">
    <citation type="journal article" date="2020" name="Cell Host Microbe">
        <title>Functional and Genomic Variation between Human-Derived Isolates of Lachnospiraceae Reveals Inter- and Intra-Species Diversity.</title>
        <authorList>
            <person name="Sorbara M.T."/>
            <person name="Littmann E.R."/>
            <person name="Fontana E."/>
            <person name="Moody T.U."/>
            <person name="Kohout C.E."/>
            <person name="Gjonbalaj M."/>
            <person name="Eaton V."/>
            <person name="Seok R."/>
            <person name="Leiner I.M."/>
            <person name="Pamer E.G."/>
        </authorList>
    </citation>
    <scope>NUCLEOTIDE SEQUENCE [LARGE SCALE GENOMIC DNA]</scope>
    <source>
        <strain evidence="3 4">MSK.17.74</strain>
    </source>
</reference>
<dbReference type="Pfam" id="PF01381">
    <property type="entry name" value="HTH_3"/>
    <property type="match status" value="1"/>
</dbReference>
<dbReference type="GeneID" id="69515463"/>
<dbReference type="PANTHER" id="PTHR46558:SF14">
    <property type="entry name" value="HTH-TYPE TRANSCRIPTIONAL REGULATOR ANSR"/>
    <property type="match status" value="1"/>
</dbReference>
<proteinExistence type="predicted"/>
<feature type="domain" description="HTH cro/C1-type" evidence="2">
    <location>
        <begin position="6"/>
        <end position="60"/>
    </location>
</feature>
<name>A0ABX2H7G7_9FIRM</name>
<dbReference type="CDD" id="cd00093">
    <property type="entry name" value="HTH_XRE"/>
    <property type="match status" value="1"/>
</dbReference>
<gene>
    <name evidence="3" type="ORF">G5B17_07455</name>
</gene>
<keyword evidence="1" id="KW-0238">DNA-binding</keyword>
<dbReference type="SMART" id="SM00530">
    <property type="entry name" value="HTH_XRE"/>
    <property type="match status" value="1"/>
</dbReference>